<dbReference type="EMBL" id="MU394319">
    <property type="protein sequence ID" value="KAI6086105.1"/>
    <property type="molecule type" value="Genomic_DNA"/>
</dbReference>
<comment type="caution">
    <text evidence="1">The sequence shown here is derived from an EMBL/GenBank/DDBJ whole genome shotgun (WGS) entry which is preliminary data.</text>
</comment>
<protein>
    <submittedName>
        <fullName evidence="1">Uncharacterized protein</fullName>
    </submittedName>
</protein>
<keyword evidence="2" id="KW-1185">Reference proteome</keyword>
<organism evidence="1 2">
    <name type="scientific">Hypoxylon rubiginosum</name>
    <dbReference type="NCBI Taxonomy" id="110542"/>
    <lineage>
        <taxon>Eukaryota</taxon>
        <taxon>Fungi</taxon>
        <taxon>Dikarya</taxon>
        <taxon>Ascomycota</taxon>
        <taxon>Pezizomycotina</taxon>
        <taxon>Sordariomycetes</taxon>
        <taxon>Xylariomycetidae</taxon>
        <taxon>Xylariales</taxon>
        <taxon>Hypoxylaceae</taxon>
        <taxon>Hypoxylon</taxon>
    </lineage>
</organism>
<dbReference type="Proteomes" id="UP001497680">
    <property type="component" value="Unassembled WGS sequence"/>
</dbReference>
<accession>A0ACC0D0M8</accession>
<evidence type="ECO:0000313" key="1">
    <source>
        <dbReference type="EMBL" id="KAI6086105.1"/>
    </source>
</evidence>
<evidence type="ECO:0000313" key="2">
    <source>
        <dbReference type="Proteomes" id="UP001497680"/>
    </source>
</evidence>
<proteinExistence type="predicted"/>
<sequence>MKRVHGEYSCGLEDDAITVKFSPFDPAATKAQELRVSFQRTLRVSDNVGISQLPPGLGKFPLFKVRNYASRLPPEMVAKGGVFLPMYQKEAMWVQFEADSPFMIKIYAGGVNVVSGEHNAKEDTAETKLRRLKLMHAGKGIQDYVVVPEQRWLDGIATSSGIVRQFVAMPMGEGYNVEAQLTGKEVIGGLQFEITPVTPQETVEARRRRYQKQKTELPTPKGDFSIIVQSLTGRSFAIDCSPSDTIDKIKNWVQANKNTPYDQQILVFGGRELEDGRTLSDYNIQKESTLHLILRLRGGWTPMSNAPMGIAAGGKIEQEIQTDNVNPNSWNRDVTFTVPVQILNSAAFRRVTGEDPPPCPVTTSAYAAAGLPFFKLYEEPSGIAGDFAAVKSVNQIEQSRGIAKASEASVNPRIVKLNGGGDGITVPNLSTLSIRDPDSLLDPTGPLRPFRTQYDLEIEVQGLRKGR</sequence>
<gene>
    <name evidence="1" type="ORF">F4821DRAFT_239374</name>
</gene>
<reference evidence="1 2" key="1">
    <citation type="journal article" date="2022" name="New Phytol.">
        <title>Ecological generalism drives hyperdiversity of secondary metabolite gene clusters in xylarialean endophytes.</title>
        <authorList>
            <person name="Franco M.E.E."/>
            <person name="Wisecaver J.H."/>
            <person name="Arnold A.E."/>
            <person name="Ju Y.M."/>
            <person name="Slot J.C."/>
            <person name="Ahrendt S."/>
            <person name="Moore L.P."/>
            <person name="Eastman K.E."/>
            <person name="Scott K."/>
            <person name="Konkel Z."/>
            <person name="Mondo S.J."/>
            <person name="Kuo A."/>
            <person name="Hayes R.D."/>
            <person name="Haridas S."/>
            <person name="Andreopoulos B."/>
            <person name="Riley R."/>
            <person name="LaButti K."/>
            <person name="Pangilinan J."/>
            <person name="Lipzen A."/>
            <person name="Amirebrahimi M."/>
            <person name="Yan J."/>
            <person name="Adam C."/>
            <person name="Keymanesh K."/>
            <person name="Ng V."/>
            <person name="Louie K."/>
            <person name="Northen T."/>
            <person name="Drula E."/>
            <person name="Henrissat B."/>
            <person name="Hsieh H.M."/>
            <person name="Youens-Clark K."/>
            <person name="Lutzoni F."/>
            <person name="Miadlikowska J."/>
            <person name="Eastwood D.C."/>
            <person name="Hamelin R.C."/>
            <person name="Grigoriev I.V."/>
            <person name="U'Ren J.M."/>
        </authorList>
    </citation>
    <scope>NUCLEOTIDE SEQUENCE [LARGE SCALE GENOMIC DNA]</scope>
    <source>
        <strain evidence="1 2">ER1909</strain>
    </source>
</reference>
<name>A0ACC0D0M8_9PEZI</name>